<dbReference type="InterPro" id="IPR019734">
    <property type="entry name" value="TPR_rpt"/>
</dbReference>
<evidence type="ECO:0000256" key="3">
    <source>
        <dbReference type="PROSITE-ProRule" id="PRU00339"/>
    </source>
</evidence>
<accession>A0ABX7PCP2</accession>
<proteinExistence type="predicted"/>
<keyword evidence="1" id="KW-0677">Repeat</keyword>
<dbReference type="SMART" id="SM00028">
    <property type="entry name" value="TPR"/>
    <property type="match status" value="2"/>
</dbReference>
<evidence type="ECO:0000256" key="1">
    <source>
        <dbReference type="ARBA" id="ARBA00022737"/>
    </source>
</evidence>
<gene>
    <name evidence="4" type="ORF">JY651_25200</name>
</gene>
<feature type="repeat" description="TPR" evidence="3">
    <location>
        <begin position="122"/>
        <end position="155"/>
    </location>
</feature>
<evidence type="ECO:0000313" key="4">
    <source>
        <dbReference type="EMBL" id="QSQ28256.1"/>
    </source>
</evidence>
<dbReference type="InterPro" id="IPR011990">
    <property type="entry name" value="TPR-like_helical_dom_sf"/>
</dbReference>
<dbReference type="Pfam" id="PF13432">
    <property type="entry name" value="TPR_16"/>
    <property type="match status" value="1"/>
</dbReference>
<dbReference type="PANTHER" id="PTHR44943">
    <property type="entry name" value="CELLULOSE SYNTHASE OPERON PROTEIN C"/>
    <property type="match status" value="1"/>
</dbReference>
<name>A0ABX7PCP2_9BACT</name>
<keyword evidence="5" id="KW-1185">Reference proteome</keyword>
<evidence type="ECO:0000313" key="5">
    <source>
        <dbReference type="Proteomes" id="UP000662747"/>
    </source>
</evidence>
<sequence>MPSGRAGTRLALLEVVVSDTEEKKKGAVPEPVAEAVIRGEMSLAQFVGATKEDLYRFANIGHQLLQAGSTQQALTIFQGLVVAAPMDAVFHAQLAATFMTLERFDEAFDEFNEALKYNKGHVDALAGRGEVYLRRGQVPEALADFSAAIQKDPTLKRAAAQRAHGTLLALKQQAEQASKAK</sequence>
<feature type="repeat" description="TPR" evidence="3">
    <location>
        <begin position="88"/>
        <end position="121"/>
    </location>
</feature>
<evidence type="ECO:0000256" key="2">
    <source>
        <dbReference type="ARBA" id="ARBA00022803"/>
    </source>
</evidence>
<organism evidence="4 5">
    <name type="scientific">Pyxidicoccus parkwayensis</name>
    <dbReference type="NCBI Taxonomy" id="2813578"/>
    <lineage>
        <taxon>Bacteria</taxon>
        <taxon>Pseudomonadati</taxon>
        <taxon>Myxococcota</taxon>
        <taxon>Myxococcia</taxon>
        <taxon>Myxococcales</taxon>
        <taxon>Cystobacterineae</taxon>
        <taxon>Myxococcaceae</taxon>
        <taxon>Pyxidicoccus</taxon>
    </lineage>
</organism>
<dbReference type="Proteomes" id="UP000662747">
    <property type="component" value="Chromosome"/>
</dbReference>
<keyword evidence="2 3" id="KW-0802">TPR repeat</keyword>
<dbReference type="EMBL" id="CP071090">
    <property type="protein sequence ID" value="QSQ28256.1"/>
    <property type="molecule type" value="Genomic_DNA"/>
</dbReference>
<reference evidence="4 5" key="1">
    <citation type="submission" date="2021-02" db="EMBL/GenBank/DDBJ databases">
        <title>De Novo genome assembly of isolated myxobacteria.</title>
        <authorList>
            <person name="Stevens D.C."/>
        </authorList>
    </citation>
    <scope>NUCLEOTIDE SEQUENCE [LARGE SCALE GENOMIC DNA]</scope>
    <source>
        <strain evidence="5">SCPEA02</strain>
    </source>
</reference>
<dbReference type="Gene3D" id="1.25.40.10">
    <property type="entry name" value="Tetratricopeptide repeat domain"/>
    <property type="match status" value="1"/>
</dbReference>
<dbReference type="PROSITE" id="PS50005">
    <property type="entry name" value="TPR"/>
    <property type="match status" value="2"/>
</dbReference>
<dbReference type="PANTHER" id="PTHR44943:SF8">
    <property type="entry name" value="TPR REPEAT-CONTAINING PROTEIN MJ0263"/>
    <property type="match status" value="1"/>
</dbReference>
<dbReference type="SUPFAM" id="SSF48452">
    <property type="entry name" value="TPR-like"/>
    <property type="match status" value="1"/>
</dbReference>
<dbReference type="InterPro" id="IPR051685">
    <property type="entry name" value="Ycf3/AcsC/BcsC/TPR_MFPF"/>
</dbReference>
<protein>
    <submittedName>
        <fullName evidence="4">Tetratricopeptide repeat protein</fullName>
    </submittedName>
</protein>